<dbReference type="InterPro" id="IPR000195">
    <property type="entry name" value="Rab-GAP-TBC_dom"/>
</dbReference>
<dbReference type="EMBL" id="KQ096011">
    <property type="protein sequence ID" value="KMS94113.1"/>
    <property type="molecule type" value="Genomic_DNA"/>
</dbReference>
<protein>
    <recommendedName>
        <fullName evidence="1">Rab-GAP TBC domain-containing protein</fullName>
    </recommendedName>
</protein>
<dbReference type="Gene3D" id="1.10.10.750">
    <property type="entry name" value="Ypt/Rab-GAP domain of gyp1p, domain 1"/>
    <property type="match status" value="1"/>
</dbReference>
<dbReference type="Proteomes" id="UP000035740">
    <property type="component" value="Unassembled WGS sequence"/>
</dbReference>
<dbReference type="AlphaFoldDB" id="A0A0J8B2M7"/>
<reference evidence="2 3" key="1">
    <citation type="journal article" date="2014" name="Nature">
        <title>The genome of the recently domesticated crop plant sugar beet (Beta vulgaris).</title>
        <authorList>
            <person name="Dohm J.C."/>
            <person name="Minoche A.E."/>
            <person name="Holtgrawe D."/>
            <person name="Capella-Gutierrez S."/>
            <person name="Zakrzewski F."/>
            <person name="Tafer H."/>
            <person name="Rupp O."/>
            <person name="Sorensen T.R."/>
            <person name="Stracke R."/>
            <person name="Reinhardt R."/>
            <person name="Goesmann A."/>
            <person name="Kraft T."/>
            <person name="Schulz B."/>
            <person name="Stadler P.F."/>
            <person name="Schmidt T."/>
            <person name="Gabaldon T."/>
            <person name="Lehrach H."/>
            <person name="Weisshaar B."/>
            <person name="Himmelbauer H."/>
        </authorList>
    </citation>
    <scope>NUCLEOTIDE SEQUENCE [LARGE SCALE GENOMIC DNA]</scope>
    <source>
        <tissue evidence="2">Taproot</tissue>
    </source>
</reference>
<dbReference type="OrthoDB" id="26371at2759"/>
<proteinExistence type="predicted"/>
<accession>A0A0J8B2M7</accession>
<evidence type="ECO:0000313" key="2">
    <source>
        <dbReference type="EMBL" id="KMS94113.1"/>
    </source>
</evidence>
<dbReference type="SUPFAM" id="SSF47923">
    <property type="entry name" value="Ypt/Rab-GAP domain of gyp1p"/>
    <property type="match status" value="1"/>
</dbReference>
<feature type="non-terminal residue" evidence="2">
    <location>
        <position position="1"/>
    </location>
</feature>
<name>A0A0J8B2M7_BETVV</name>
<feature type="domain" description="Rab-GAP TBC" evidence="1">
    <location>
        <begin position="14"/>
        <end position="96"/>
    </location>
</feature>
<keyword evidence="3" id="KW-1185">Reference proteome</keyword>
<organism evidence="2 3">
    <name type="scientific">Beta vulgaris subsp. vulgaris</name>
    <name type="common">Beet</name>
    <dbReference type="NCBI Taxonomy" id="3555"/>
    <lineage>
        <taxon>Eukaryota</taxon>
        <taxon>Viridiplantae</taxon>
        <taxon>Streptophyta</taxon>
        <taxon>Embryophyta</taxon>
        <taxon>Tracheophyta</taxon>
        <taxon>Spermatophyta</taxon>
        <taxon>Magnoliopsida</taxon>
        <taxon>eudicotyledons</taxon>
        <taxon>Gunneridae</taxon>
        <taxon>Pentapetalae</taxon>
        <taxon>Caryophyllales</taxon>
        <taxon>Chenopodiaceae</taxon>
        <taxon>Betoideae</taxon>
        <taxon>Beta</taxon>
    </lineage>
</organism>
<evidence type="ECO:0000259" key="1">
    <source>
        <dbReference type="PROSITE" id="PS50086"/>
    </source>
</evidence>
<sequence length="96" mass="11045">DVDIGTVRELCWTGIPSELRATLWLMLMGIVPTNRSRRQMALNRRVQEYQSFARQHFSDTGLFTSEQMKSVTQIDLDLPRTSPGLRLFRLPSVHAV</sequence>
<feature type="non-terminal residue" evidence="2">
    <location>
        <position position="96"/>
    </location>
</feature>
<dbReference type="Gramene" id="KMS94113">
    <property type="protein sequence ID" value="KMS94113"/>
    <property type="gene ID" value="BVRB_024670"/>
</dbReference>
<gene>
    <name evidence="2" type="ORF">BVRB_024670</name>
</gene>
<evidence type="ECO:0000313" key="3">
    <source>
        <dbReference type="Proteomes" id="UP000035740"/>
    </source>
</evidence>
<dbReference type="InterPro" id="IPR035969">
    <property type="entry name" value="Rab-GAP_TBC_sf"/>
</dbReference>
<dbReference type="PROSITE" id="PS50086">
    <property type="entry name" value="TBC_RABGAP"/>
    <property type="match status" value="1"/>
</dbReference>